<feature type="transmembrane region" description="Helical" evidence="1">
    <location>
        <begin position="27"/>
        <end position="45"/>
    </location>
</feature>
<keyword evidence="1" id="KW-1133">Transmembrane helix</keyword>
<organism evidence="2 3">
    <name type="scientific">Actinobacillus ureae ATCC 25976</name>
    <dbReference type="NCBI Taxonomy" id="887324"/>
    <lineage>
        <taxon>Bacteria</taxon>
        <taxon>Pseudomonadati</taxon>
        <taxon>Pseudomonadota</taxon>
        <taxon>Gammaproteobacteria</taxon>
        <taxon>Pasteurellales</taxon>
        <taxon>Pasteurellaceae</taxon>
        <taxon>Actinobacillus</taxon>
    </lineage>
</organism>
<dbReference type="EMBL" id="AEVG01000013">
    <property type="protein sequence ID" value="EFX92800.1"/>
    <property type="molecule type" value="Genomic_DNA"/>
</dbReference>
<accession>E8KE93</accession>
<sequence>MSVIIGFLLGLVVFLIGLYCGGYQGALVGLVTLPALMFLPARYFLSRQLQAVKFWGNFAFFAEYAKKLLKFSVMVFLTAVTLPVAYVLMRDLLVEHHSLEALGLWQGVSKISDAYLQFITAVFSVYLLPDFCQIT</sequence>
<proteinExistence type="predicted"/>
<keyword evidence="1" id="KW-0472">Membrane</keyword>
<dbReference type="AlphaFoldDB" id="E8KE93"/>
<dbReference type="HOGENOM" id="CLU_1881339_0_0_6"/>
<protein>
    <submittedName>
        <fullName evidence="2">Uncharacterized protein</fullName>
    </submittedName>
</protein>
<keyword evidence="1" id="KW-0812">Transmembrane</keyword>
<dbReference type="Proteomes" id="UP000005467">
    <property type="component" value="Unassembled WGS sequence"/>
</dbReference>
<gene>
    <name evidence="2" type="ORF">HMPREF0027_0160</name>
</gene>
<comment type="caution">
    <text evidence="2">The sequence shown here is derived from an EMBL/GenBank/DDBJ whole genome shotgun (WGS) entry which is preliminary data.</text>
</comment>
<keyword evidence="3" id="KW-1185">Reference proteome</keyword>
<evidence type="ECO:0000256" key="1">
    <source>
        <dbReference type="SAM" id="Phobius"/>
    </source>
</evidence>
<feature type="transmembrane region" description="Helical" evidence="1">
    <location>
        <begin position="68"/>
        <end position="89"/>
    </location>
</feature>
<name>E8KE93_9PAST</name>
<evidence type="ECO:0000313" key="2">
    <source>
        <dbReference type="EMBL" id="EFX92800.1"/>
    </source>
</evidence>
<reference evidence="2 3" key="1">
    <citation type="submission" date="2011-01" db="EMBL/GenBank/DDBJ databases">
        <authorList>
            <person name="Muzny D."/>
            <person name="Qin X."/>
            <person name="Deng J."/>
            <person name="Jiang H."/>
            <person name="Liu Y."/>
            <person name="Qu J."/>
            <person name="Song X.-Z."/>
            <person name="Zhang L."/>
            <person name="Thornton R."/>
            <person name="Coyle M."/>
            <person name="Francisco L."/>
            <person name="Jackson L."/>
            <person name="Javaid M."/>
            <person name="Korchina V."/>
            <person name="Kovar C."/>
            <person name="Mata R."/>
            <person name="Mathew T."/>
            <person name="Ngo R."/>
            <person name="Nguyen L."/>
            <person name="Nguyen N."/>
            <person name="Okwuonu G."/>
            <person name="Ongeri F."/>
            <person name="Pham C."/>
            <person name="Simmons D."/>
            <person name="Wilczek-Boney K."/>
            <person name="Hale W."/>
            <person name="Jakkamsetti A."/>
            <person name="Pham P."/>
            <person name="Ruth R."/>
            <person name="San Lucas F."/>
            <person name="Warren J."/>
            <person name="Zhang J."/>
            <person name="Zhao Z."/>
            <person name="Zhou C."/>
            <person name="Zhu D."/>
            <person name="Lee S."/>
            <person name="Bess C."/>
            <person name="Blankenburg K."/>
            <person name="Forbes L."/>
            <person name="Fu Q."/>
            <person name="Gubbala S."/>
            <person name="Hirani K."/>
            <person name="Jayaseelan J.C."/>
            <person name="Lara F."/>
            <person name="Munidasa M."/>
            <person name="Palculict T."/>
            <person name="Patil S."/>
            <person name="Pu L.-L."/>
            <person name="Saada N."/>
            <person name="Tang L."/>
            <person name="Weissenberger G."/>
            <person name="Zhu Y."/>
            <person name="Hemphill L."/>
            <person name="Shang Y."/>
            <person name="Youmans B."/>
            <person name="Ayvaz T."/>
            <person name="Ross M."/>
            <person name="Santibanez J."/>
            <person name="Aqrawi P."/>
            <person name="Gross S."/>
            <person name="Joshi V."/>
            <person name="Fowler G."/>
            <person name="Nazareth L."/>
            <person name="Reid J."/>
            <person name="Worley K."/>
            <person name="Petrosino J."/>
            <person name="Highlander S."/>
            <person name="Gibbs R."/>
        </authorList>
    </citation>
    <scope>NUCLEOTIDE SEQUENCE [LARGE SCALE GENOMIC DNA]</scope>
    <source>
        <strain evidence="2 3">ATCC 25976</strain>
    </source>
</reference>
<evidence type="ECO:0000313" key="3">
    <source>
        <dbReference type="Proteomes" id="UP000005467"/>
    </source>
</evidence>